<accession>A0A6H5HKQ4</accession>
<proteinExistence type="predicted"/>
<sequence>PTTRSETLSAAVFSRWRPNQSDSQSAPNEPMNPSGSTRRRRTASESQATQAETGCYRIKSYTPAFFHQNPQEGGPAEKTRVFEVSSPHSLEGTGNGIAFWAQPPSPYDSKFYAH</sequence>
<evidence type="ECO:0000313" key="3">
    <source>
        <dbReference type="Proteomes" id="UP000479000"/>
    </source>
</evidence>
<keyword evidence="3" id="KW-1185">Reference proteome</keyword>
<feature type="region of interest" description="Disordered" evidence="1">
    <location>
        <begin position="1"/>
        <end position="114"/>
    </location>
</feature>
<dbReference type="AlphaFoldDB" id="A0A6H5HKQ4"/>
<feature type="compositionally biased region" description="Polar residues" evidence="1">
    <location>
        <begin position="17"/>
        <end position="36"/>
    </location>
</feature>
<reference evidence="2 3" key="1">
    <citation type="submission" date="2020-02" db="EMBL/GenBank/DDBJ databases">
        <authorList>
            <person name="Ferguson B K."/>
        </authorList>
    </citation>
    <scope>NUCLEOTIDE SEQUENCE [LARGE SCALE GENOMIC DNA]</scope>
</reference>
<feature type="non-terminal residue" evidence="2">
    <location>
        <position position="1"/>
    </location>
</feature>
<protein>
    <submittedName>
        <fullName evidence="2">Uncharacterized protein</fullName>
    </submittedName>
</protein>
<organism evidence="2 3">
    <name type="scientific">Nesidiocoris tenuis</name>
    <dbReference type="NCBI Taxonomy" id="355587"/>
    <lineage>
        <taxon>Eukaryota</taxon>
        <taxon>Metazoa</taxon>
        <taxon>Ecdysozoa</taxon>
        <taxon>Arthropoda</taxon>
        <taxon>Hexapoda</taxon>
        <taxon>Insecta</taxon>
        <taxon>Pterygota</taxon>
        <taxon>Neoptera</taxon>
        <taxon>Paraneoptera</taxon>
        <taxon>Hemiptera</taxon>
        <taxon>Heteroptera</taxon>
        <taxon>Panheteroptera</taxon>
        <taxon>Cimicomorpha</taxon>
        <taxon>Miridae</taxon>
        <taxon>Dicyphina</taxon>
        <taxon>Nesidiocoris</taxon>
    </lineage>
</organism>
<name>A0A6H5HKQ4_9HEMI</name>
<gene>
    <name evidence="2" type="ORF">NTEN_LOCUS22481</name>
</gene>
<evidence type="ECO:0000313" key="2">
    <source>
        <dbReference type="EMBL" id="CAB0018684.1"/>
    </source>
</evidence>
<evidence type="ECO:0000256" key="1">
    <source>
        <dbReference type="SAM" id="MobiDB-lite"/>
    </source>
</evidence>
<dbReference type="Proteomes" id="UP000479000">
    <property type="component" value="Unassembled WGS sequence"/>
</dbReference>
<dbReference type="EMBL" id="CADCXU010033105">
    <property type="protein sequence ID" value="CAB0018684.1"/>
    <property type="molecule type" value="Genomic_DNA"/>
</dbReference>